<dbReference type="AlphaFoldDB" id="A0A9Q1AXE6"/>
<sequence length="336" mass="38560">MNTKHKYAQFLWGFPTTYTQSLTKVGTSSLELPVVPLKVHRTIEFREAETSFLPHYVRQHLEMHVTRKKIQHQWGQPTLMQQSVDRFLPAAPAAAAPHSFRTTCFQVEVKVPSPNPLPFVNLEAKRQLEHHIKSKIIERRWGIPKRVMESLHKVMPFSLSLIRKSRDSQRPSVSLQEKILKKPPSKEVSHLFGKADVEHSKYSALRRHVAKKALEIQMEQVDSVFHLFQATSNQKRKQHSLPRVIPLGRKAQQPRCQELAFVEGEVLLRIEFNIIHKNVTARLGLPTLYRESLSCLFKDVTFRPHPPYPARAPPLTSLPQTPPSLARECGLSLSGM</sequence>
<comment type="similarity">
    <text evidence="1">Belongs to the SPATA31 family.</text>
</comment>
<organism evidence="3 4">
    <name type="scientific">Phrynocephalus forsythii</name>
    <dbReference type="NCBI Taxonomy" id="171643"/>
    <lineage>
        <taxon>Eukaryota</taxon>
        <taxon>Metazoa</taxon>
        <taxon>Chordata</taxon>
        <taxon>Craniata</taxon>
        <taxon>Vertebrata</taxon>
        <taxon>Euteleostomi</taxon>
        <taxon>Lepidosauria</taxon>
        <taxon>Squamata</taxon>
        <taxon>Bifurcata</taxon>
        <taxon>Unidentata</taxon>
        <taxon>Episquamata</taxon>
        <taxon>Toxicofera</taxon>
        <taxon>Iguania</taxon>
        <taxon>Acrodonta</taxon>
        <taxon>Agamidae</taxon>
        <taxon>Agaminae</taxon>
        <taxon>Phrynocephalus</taxon>
    </lineage>
</organism>
<dbReference type="Pfam" id="PF14650">
    <property type="entry name" value="FAM75"/>
    <property type="match status" value="1"/>
</dbReference>
<evidence type="ECO:0000313" key="3">
    <source>
        <dbReference type="EMBL" id="KAJ7317053.1"/>
    </source>
</evidence>
<dbReference type="EMBL" id="JAPFRF010000011">
    <property type="protein sequence ID" value="KAJ7317053.1"/>
    <property type="molecule type" value="Genomic_DNA"/>
</dbReference>
<evidence type="ECO:0000313" key="4">
    <source>
        <dbReference type="Proteomes" id="UP001142489"/>
    </source>
</evidence>
<accession>A0A9Q1AXE6</accession>
<name>A0A9Q1AXE6_9SAUR</name>
<dbReference type="InterPro" id="IPR039509">
    <property type="entry name" value="SPATA31"/>
</dbReference>
<reference evidence="3" key="1">
    <citation type="journal article" date="2023" name="DNA Res.">
        <title>Chromosome-level genome assembly of Phrynocephalus forsythii using third-generation DNA sequencing and Hi-C analysis.</title>
        <authorList>
            <person name="Qi Y."/>
            <person name="Zhao W."/>
            <person name="Zhao Y."/>
            <person name="Niu C."/>
            <person name="Cao S."/>
            <person name="Zhang Y."/>
        </authorList>
    </citation>
    <scope>NUCLEOTIDE SEQUENCE</scope>
    <source>
        <tissue evidence="3">Muscle</tissue>
    </source>
</reference>
<feature type="domain" description="SPATA31" evidence="2">
    <location>
        <begin position="58"/>
        <end position="213"/>
    </location>
</feature>
<keyword evidence="4" id="KW-1185">Reference proteome</keyword>
<evidence type="ECO:0000256" key="1">
    <source>
        <dbReference type="ARBA" id="ARBA00035009"/>
    </source>
</evidence>
<dbReference type="PANTHER" id="PTHR21859:SF12">
    <property type="entry name" value="SPERMATOGENESIS-ASSOCIATED PROTEIN 31D1"/>
    <property type="match status" value="1"/>
</dbReference>
<gene>
    <name evidence="3" type="ORF">JRQ81_003215</name>
</gene>
<dbReference type="Proteomes" id="UP001142489">
    <property type="component" value="Unassembled WGS sequence"/>
</dbReference>
<protein>
    <recommendedName>
        <fullName evidence="2">SPATA31 domain-containing protein</fullName>
    </recommendedName>
</protein>
<dbReference type="PANTHER" id="PTHR21859">
    <property type="entry name" value="ACROSOME-SPECIFIC PROTEIN"/>
    <property type="match status" value="1"/>
</dbReference>
<proteinExistence type="inferred from homology"/>
<evidence type="ECO:0000259" key="2">
    <source>
        <dbReference type="Pfam" id="PF14650"/>
    </source>
</evidence>
<dbReference type="OrthoDB" id="9428736at2759"/>
<comment type="caution">
    <text evidence="3">The sequence shown here is derived from an EMBL/GenBank/DDBJ whole genome shotgun (WGS) entry which is preliminary data.</text>
</comment>